<keyword evidence="8" id="KW-0732">Signal</keyword>
<feature type="transmembrane region" description="Helical" evidence="7">
    <location>
        <begin position="81"/>
        <end position="107"/>
    </location>
</feature>
<comment type="subcellular location">
    <subcellularLocation>
        <location evidence="1">Cell membrane</location>
        <topology evidence="1">Multi-pass membrane protein</topology>
    </subcellularLocation>
</comment>
<evidence type="ECO:0000256" key="7">
    <source>
        <dbReference type="SAM" id="Phobius"/>
    </source>
</evidence>
<evidence type="ECO:0000256" key="4">
    <source>
        <dbReference type="ARBA" id="ARBA00022692"/>
    </source>
</evidence>
<feature type="chain" id="PRO_5016464944" evidence="8">
    <location>
        <begin position="24"/>
        <end position="424"/>
    </location>
</feature>
<dbReference type="GO" id="GO:0015293">
    <property type="term" value="F:symporter activity"/>
    <property type="evidence" value="ECO:0007669"/>
    <property type="project" value="UniProtKB-KW"/>
</dbReference>
<feature type="transmembrane region" description="Helical" evidence="7">
    <location>
        <begin position="336"/>
        <end position="353"/>
    </location>
</feature>
<keyword evidence="6 7" id="KW-0472">Membrane</keyword>
<keyword evidence="2" id="KW-0813">Transport</keyword>
<dbReference type="Proteomes" id="UP000249725">
    <property type="component" value="Unassembled WGS sequence"/>
</dbReference>
<dbReference type="InterPro" id="IPR036458">
    <property type="entry name" value="Na:dicarbo_symporter_sf"/>
</dbReference>
<dbReference type="RefSeq" id="WP_111513012.1">
    <property type="nucleotide sequence ID" value="NZ_QFYR01000001.1"/>
</dbReference>
<evidence type="ECO:0000313" key="9">
    <source>
        <dbReference type="EMBL" id="RAK56661.1"/>
    </source>
</evidence>
<dbReference type="SUPFAM" id="SSF118215">
    <property type="entry name" value="Proton glutamate symport protein"/>
    <property type="match status" value="1"/>
</dbReference>
<keyword evidence="10" id="KW-1185">Reference proteome</keyword>
<evidence type="ECO:0000313" key="10">
    <source>
        <dbReference type="Proteomes" id="UP000249725"/>
    </source>
</evidence>
<dbReference type="OrthoDB" id="9766690at2"/>
<protein>
    <submittedName>
        <fullName evidence="9">Dicarboxylate/amino acid:cation symporter</fullName>
    </submittedName>
</protein>
<dbReference type="PANTHER" id="PTHR42865">
    <property type="entry name" value="PROTON/GLUTAMATE-ASPARTATE SYMPORTER"/>
    <property type="match status" value="1"/>
</dbReference>
<organism evidence="9 10">
    <name type="scientific">Phenylobacterium deserti</name>
    <dbReference type="NCBI Taxonomy" id="1914756"/>
    <lineage>
        <taxon>Bacteria</taxon>
        <taxon>Pseudomonadati</taxon>
        <taxon>Pseudomonadota</taxon>
        <taxon>Alphaproteobacteria</taxon>
        <taxon>Caulobacterales</taxon>
        <taxon>Caulobacteraceae</taxon>
        <taxon>Phenylobacterium</taxon>
    </lineage>
</organism>
<feature type="transmembrane region" description="Helical" evidence="7">
    <location>
        <begin position="155"/>
        <end position="173"/>
    </location>
</feature>
<keyword evidence="4 7" id="KW-0812">Transmembrane</keyword>
<accession>A0A328AQY8</accession>
<feature type="transmembrane region" description="Helical" evidence="7">
    <location>
        <begin position="359"/>
        <end position="383"/>
    </location>
</feature>
<feature type="signal peptide" evidence="8">
    <location>
        <begin position="1"/>
        <end position="23"/>
    </location>
</feature>
<proteinExistence type="predicted"/>
<evidence type="ECO:0000256" key="3">
    <source>
        <dbReference type="ARBA" id="ARBA00022475"/>
    </source>
</evidence>
<keyword evidence="5 7" id="KW-1133">Transmembrane helix</keyword>
<dbReference type="Gene3D" id="1.10.3860.10">
    <property type="entry name" value="Sodium:dicarboxylate symporter"/>
    <property type="match status" value="1"/>
</dbReference>
<dbReference type="AlphaFoldDB" id="A0A328AQY8"/>
<feature type="transmembrane region" description="Helical" evidence="7">
    <location>
        <begin position="225"/>
        <end position="250"/>
    </location>
</feature>
<evidence type="ECO:0000256" key="1">
    <source>
        <dbReference type="ARBA" id="ARBA00004651"/>
    </source>
</evidence>
<evidence type="ECO:0000256" key="8">
    <source>
        <dbReference type="SAM" id="SignalP"/>
    </source>
</evidence>
<evidence type="ECO:0000256" key="6">
    <source>
        <dbReference type="ARBA" id="ARBA00023136"/>
    </source>
</evidence>
<evidence type="ECO:0000256" key="5">
    <source>
        <dbReference type="ARBA" id="ARBA00022989"/>
    </source>
</evidence>
<gene>
    <name evidence="9" type="ORF">DJ018_01390</name>
</gene>
<dbReference type="EMBL" id="QFYR01000001">
    <property type="protein sequence ID" value="RAK56661.1"/>
    <property type="molecule type" value="Genomic_DNA"/>
</dbReference>
<dbReference type="Pfam" id="PF00375">
    <property type="entry name" value="SDF"/>
    <property type="match status" value="1"/>
</dbReference>
<dbReference type="PRINTS" id="PR00173">
    <property type="entry name" value="EDTRNSPORT"/>
</dbReference>
<dbReference type="PANTHER" id="PTHR42865:SF7">
    <property type="entry name" value="PROTON_GLUTAMATE-ASPARTATE SYMPORTER"/>
    <property type="match status" value="1"/>
</dbReference>
<reference evidence="10" key="1">
    <citation type="submission" date="2018-05" db="EMBL/GenBank/DDBJ databases">
        <authorList>
            <person name="Li X."/>
        </authorList>
    </citation>
    <scope>NUCLEOTIDE SEQUENCE [LARGE SCALE GENOMIC DNA]</scope>
    <source>
        <strain evidence="10">YIM 73061</strain>
    </source>
</reference>
<evidence type="ECO:0000256" key="2">
    <source>
        <dbReference type="ARBA" id="ARBA00022448"/>
    </source>
</evidence>
<dbReference type="InterPro" id="IPR001991">
    <property type="entry name" value="Na-dicarboxylate_symporter"/>
</dbReference>
<sequence length="424" mass="43331">MFRSLSVRVLLALVAGLALGAFAAAYGGPGLKGALEAFISVGELWLNGLRMTVVPLLFSVLVVGIAGVADAAATGRLAVRALLWFLALLLIGCAWTIGFGHGLYAVWPVSPEGAAALRAGAPAPPADLAASPPFGEFIKSLAPTNPIKAAAEDSILPLVVFAAAFGFAVTRLGEARRVALTGFFQSIADAMVEIVRWVLWAAPVGVFALSLGVGLHAGAGAVGVIAHYVTAVSLAQIGITIVAYVIAVGVARVGLAAWTKAVGPVQVMAFATQSSIACLPAMVERSRDDLKIPDRVTGLVLPLAVSVFKLTSPVANLGVAIFVSQVYGIEPSPVQWMGAVIVALAVSVASVGLPGQVSFFMSVGPICLTLGLPVNLLPILIAVEVIPDIFRTVGNVTGDMAVTAILGRNERGLSEPAPTAVPAE</sequence>
<name>A0A328AQY8_9CAUL</name>
<feature type="transmembrane region" description="Helical" evidence="7">
    <location>
        <begin position="194"/>
        <end position="219"/>
    </location>
</feature>
<comment type="caution">
    <text evidence="9">The sequence shown here is derived from an EMBL/GenBank/DDBJ whole genome shotgun (WGS) entry which is preliminary data.</text>
</comment>
<dbReference type="GO" id="GO:0005886">
    <property type="term" value="C:plasma membrane"/>
    <property type="evidence" value="ECO:0007669"/>
    <property type="project" value="UniProtKB-SubCell"/>
</dbReference>
<feature type="transmembrane region" description="Helical" evidence="7">
    <location>
        <begin position="49"/>
        <end position="69"/>
    </location>
</feature>
<keyword evidence="3" id="KW-1003">Cell membrane</keyword>
<feature type="transmembrane region" description="Helical" evidence="7">
    <location>
        <begin position="303"/>
        <end position="324"/>
    </location>
</feature>